<feature type="region of interest" description="Disordered" evidence="1">
    <location>
        <begin position="1"/>
        <end position="168"/>
    </location>
</feature>
<proteinExistence type="predicted"/>
<dbReference type="Proteomes" id="UP000799750">
    <property type="component" value="Unassembled WGS sequence"/>
</dbReference>
<evidence type="ECO:0000256" key="1">
    <source>
        <dbReference type="SAM" id="MobiDB-lite"/>
    </source>
</evidence>
<dbReference type="EMBL" id="MU004187">
    <property type="protein sequence ID" value="KAF2497156.1"/>
    <property type="molecule type" value="Genomic_DNA"/>
</dbReference>
<feature type="compositionally biased region" description="Polar residues" evidence="1">
    <location>
        <begin position="1"/>
        <end position="14"/>
    </location>
</feature>
<dbReference type="AlphaFoldDB" id="A0A6A6QY25"/>
<evidence type="ECO:0000313" key="3">
    <source>
        <dbReference type="Proteomes" id="UP000799750"/>
    </source>
</evidence>
<feature type="compositionally biased region" description="Polar residues" evidence="1">
    <location>
        <begin position="63"/>
        <end position="84"/>
    </location>
</feature>
<reference evidence="2" key="1">
    <citation type="journal article" date="2020" name="Stud. Mycol.">
        <title>101 Dothideomycetes genomes: a test case for predicting lifestyles and emergence of pathogens.</title>
        <authorList>
            <person name="Haridas S."/>
            <person name="Albert R."/>
            <person name="Binder M."/>
            <person name="Bloem J."/>
            <person name="Labutti K."/>
            <person name="Salamov A."/>
            <person name="Andreopoulos B."/>
            <person name="Baker S."/>
            <person name="Barry K."/>
            <person name="Bills G."/>
            <person name="Bluhm B."/>
            <person name="Cannon C."/>
            <person name="Castanera R."/>
            <person name="Culley D."/>
            <person name="Daum C."/>
            <person name="Ezra D."/>
            <person name="Gonzalez J."/>
            <person name="Henrissat B."/>
            <person name="Kuo A."/>
            <person name="Liang C."/>
            <person name="Lipzen A."/>
            <person name="Lutzoni F."/>
            <person name="Magnuson J."/>
            <person name="Mondo S."/>
            <person name="Nolan M."/>
            <person name="Ohm R."/>
            <person name="Pangilinan J."/>
            <person name="Park H.-J."/>
            <person name="Ramirez L."/>
            <person name="Alfaro M."/>
            <person name="Sun H."/>
            <person name="Tritt A."/>
            <person name="Yoshinaga Y."/>
            <person name="Zwiers L.-H."/>
            <person name="Turgeon B."/>
            <person name="Goodwin S."/>
            <person name="Spatafora J."/>
            <person name="Crous P."/>
            <person name="Grigoriev I."/>
        </authorList>
    </citation>
    <scope>NUCLEOTIDE SEQUENCE</scope>
    <source>
        <strain evidence="2">CBS 269.34</strain>
    </source>
</reference>
<keyword evidence="3" id="KW-1185">Reference proteome</keyword>
<protein>
    <submittedName>
        <fullName evidence="2">Uncharacterized protein</fullName>
    </submittedName>
</protein>
<sequence length="168" mass="17046">MSASKNPDSITNATGEFHSRVPPTEPLEHGGHKPGVVASARDAAPEFHATTLPAGSAPADATFQPNPELNNQGMYQDASSTLTGADSAEVHQGLGHPGQGMTSQEAHHAGTHRGRSGLVGVGASVGDKGEALGEDVGSGQRGDVGGPAAEERFPEGQETVAAEAPRER</sequence>
<accession>A0A6A6QY25</accession>
<dbReference type="OrthoDB" id="3260716at2759"/>
<name>A0A6A6QY25_9PEZI</name>
<gene>
    <name evidence="2" type="ORF">BU16DRAFT_617173</name>
</gene>
<organism evidence="2 3">
    <name type="scientific">Lophium mytilinum</name>
    <dbReference type="NCBI Taxonomy" id="390894"/>
    <lineage>
        <taxon>Eukaryota</taxon>
        <taxon>Fungi</taxon>
        <taxon>Dikarya</taxon>
        <taxon>Ascomycota</taxon>
        <taxon>Pezizomycotina</taxon>
        <taxon>Dothideomycetes</taxon>
        <taxon>Pleosporomycetidae</taxon>
        <taxon>Mytilinidiales</taxon>
        <taxon>Mytilinidiaceae</taxon>
        <taxon>Lophium</taxon>
    </lineage>
</organism>
<evidence type="ECO:0000313" key="2">
    <source>
        <dbReference type="EMBL" id="KAF2497156.1"/>
    </source>
</evidence>